<dbReference type="InterPro" id="IPR036388">
    <property type="entry name" value="WH-like_DNA-bd_sf"/>
</dbReference>
<dbReference type="GO" id="GO:0005829">
    <property type="term" value="C:cytosol"/>
    <property type="evidence" value="ECO:0007669"/>
    <property type="project" value="TreeGrafter"/>
</dbReference>
<dbReference type="PROSITE" id="PS51197">
    <property type="entry name" value="HTH_RRF2_2"/>
    <property type="match status" value="1"/>
</dbReference>
<dbReference type="PANTHER" id="PTHR33221:SF2">
    <property type="entry name" value="TRANSCRIPTIONAL REGULATOR"/>
    <property type="match status" value="1"/>
</dbReference>
<gene>
    <name evidence="1" type="ordered locus">CTC_00575</name>
</gene>
<name>Q897Z4_CLOTE</name>
<sequence length="138" mass="15643">MMRMNITQEADYGIRAVLILAKEGEGEKLDAKTIAERGNIPLRFLLKLLRKLIQAGIVRSYRGVNGGYALNKHSEDINLKEVIESIDGPIAVNRCITDKDFCNAKKTEICVVHKELRKVQNIFVKELEKITFSKLKNS</sequence>
<dbReference type="HOGENOM" id="CLU_107144_1_3_9"/>
<organism evidence="1 2">
    <name type="scientific">Clostridium tetani (strain Massachusetts / E88)</name>
    <dbReference type="NCBI Taxonomy" id="212717"/>
    <lineage>
        <taxon>Bacteria</taxon>
        <taxon>Bacillati</taxon>
        <taxon>Bacillota</taxon>
        <taxon>Clostridia</taxon>
        <taxon>Eubacteriales</taxon>
        <taxon>Clostridiaceae</taxon>
        <taxon>Clostridium</taxon>
    </lineage>
</organism>
<dbReference type="NCBIfam" id="TIGR00738">
    <property type="entry name" value="rrf2_super"/>
    <property type="match status" value="1"/>
</dbReference>
<dbReference type="InterPro" id="IPR030489">
    <property type="entry name" value="TR_Rrf2-type_CS"/>
</dbReference>
<dbReference type="STRING" id="212717.CTC_00575"/>
<dbReference type="Pfam" id="PF02082">
    <property type="entry name" value="Rrf2"/>
    <property type="match status" value="1"/>
</dbReference>
<dbReference type="GO" id="GO:0003700">
    <property type="term" value="F:DNA-binding transcription factor activity"/>
    <property type="evidence" value="ECO:0007669"/>
    <property type="project" value="TreeGrafter"/>
</dbReference>
<dbReference type="AlphaFoldDB" id="Q897Z4"/>
<keyword evidence="2" id="KW-1185">Reference proteome</keyword>
<dbReference type="PANTHER" id="PTHR33221">
    <property type="entry name" value="WINGED HELIX-TURN-HELIX TRANSCRIPTIONAL REGULATOR, RRF2 FAMILY"/>
    <property type="match status" value="1"/>
</dbReference>
<dbReference type="SUPFAM" id="SSF46785">
    <property type="entry name" value="Winged helix' DNA-binding domain"/>
    <property type="match status" value="1"/>
</dbReference>
<protein>
    <submittedName>
        <fullName evidence="1">Conserved protein (RRF2 family protein)</fullName>
    </submittedName>
</protein>
<dbReference type="InterPro" id="IPR036390">
    <property type="entry name" value="WH_DNA-bd_sf"/>
</dbReference>
<reference evidence="1 2" key="1">
    <citation type="journal article" date="2003" name="Proc. Natl. Acad. Sci. U.S.A.">
        <title>The genome sequence of Clostridium tetani, the causative agent of tetanus disease.</title>
        <authorList>
            <person name="Brueggemann H."/>
            <person name="Baumer S."/>
            <person name="Fricke W.F."/>
            <person name="Wiezer A."/>
            <person name="Liesegang H."/>
            <person name="Decker I."/>
            <person name="Herzberg C."/>
            <person name="Martinez-Arias R."/>
            <person name="Merkl R."/>
            <person name="Henne A."/>
            <person name="Gottschalk G."/>
        </authorList>
    </citation>
    <scope>NUCLEOTIDE SEQUENCE [LARGE SCALE GENOMIC DNA]</scope>
    <source>
        <strain evidence="2">Massachusetts / E88</strain>
    </source>
</reference>
<dbReference type="Gene3D" id="1.10.10.10">
    <property type="entry name" value="Winged helix-like DNA-binding domain superfamily/Winged helix DNA-binding domain"/>
    <property type="match status" value="1"/>
</dbReference>
<accession>Q897Z4</accession>
<dbReference type="KEGG" id="ctc:CTC_00575"/>
<evidence type="ECO:0000313" key="1">
    <source>
        <dbReference type="EMBL" id="AAO35192.1"/>
    </source>
</evidence>
<dbReference type="EMBL" id="AE015927">
    <property type="protein sequence ID" value="AAO35192.1"/>
    <property type="molecule type" value="Genomic_DNA"/>
</dbReference>
<proteinExistence type="predicted"/>
<evidence type="ECO:0000313" key="2">
    <source>
        <dbReference type="Proteomes" id="UP000001412"/>
    </source>
</evidence>
<dbReference type="Proteomes" id="UP000001412">
    <property type="component" value="Chromosome"/>
</dbReference>
<dbReference type="PROSITE" id="PS01332">
    <property type="entry name" value="HTH_RRF2_1"/>
    <property type="match status" value="1"/>
</dbReference>
<dbReference type="InterPro" id="IPR000944">
    <property type="entry name" value="Tscrpt_reg_Rrf2"/>
</dbReference>